<dbReference type="Gene3D" id="2.60.120.260">
    <property type="entry name" value="Galactose-binding domain-like"/>
    <property type="match status" value="1"/>
</dbReference>
<dbReference type="EMBL" id="DYUD01000016">
    <property type="protein sequence ID" value="HJG88849.1"/>
    <property type="molecule type" value="Genomic_DNA"/>
</dbReference>
<evidence type="ECO:0000313" key="3">
    <source>
        <dbReference type="EMBL" id="HJG88849.1"/>
    </source>
</evidence>
<feature type="chain" id="PRO_5037203831" evidence="1">
    <location>
        <begin position="35"/>
        <end position="626"/>
    </location>
</feature>
<dbReference type="RefSeq" id="WP_273305882.1">
    <property type="nucleotide sequence ID" value="NZ_DYUD01000016.1"/>
</dbReference>
<dbReference type="AlphaFoldDB" id="A0A921MRQ9"/>
<proteinExistence type="predicted"/>
<feature type="signal peptide" evidence="1">
    <location>
        <begin position="1"/>
        <end position="34"/>
    </location>
</feature>
<gene>
    <name evidence="3" type="ORF">K8U91_05155</name>
</gene>
<dbReference type="Gene3D" id="2.60.40.10">
    <property type="entry name" value="Immunoglobulins"/>
    <property type="match status" value="1"/>
</dbReference>
<organism evidence="3 4">
    <name type="scientific">Barnesiella viscericola</name>
    <dbReference type="NCBI Taxonomy" id="397865"/>
    <lineage>
        <taxon>Bacteria</taxon>
        <taxon>Pseudomonadati</taxon>
        <taxon>Bacteroidota</taxon>
        <taxon>Bacteroidia</taxon>
        <taxon>Bacteroidales</taxon>
        <taxon>Barnesiellaceae</taxon>
        <taxon>Barnesiella</taxon>
    </lineage>
</organism>
<protein>
    <submittedName>
        <fullName evidence="3">Discoidin domain-containing protein</fullName>
    </submittedName>
</protein>
<sequence>MIHKNRNNRVSPLKIGRKVLMLLAASICCLPACNTEDDLNWPPDSLSISVSGTFENENGKAFEAGDGNWGVNIKPEFGGDLQVEIQADKSWGVNIEYFTLEDDEWITPSTVESTGDNLTLSIAANKSVLYRKAAVTIRTQGDVPVEKKITIIQTDSEPIIEFMPQEGDDSSFDSDTKTLTVGYKASEQIIDFWSNIEDYTLQVRPENEGEDISWIQGFRVSEEERTLTFSTTHNFTGAPRRAMITLEADGFETTTYYLEQKASLYKNLLVSIDGQPYTSELEGITYGMKERTISIVFDSDVELSAQLLDRTTLAEASWGSLEASGNTFTLTLRANIEGETLHEGLLQVKAADASLSDQPAVEWSFTQLYEMLTIDWPESSLYENGLIIGGIGYTDKSLGSYTSADEDVTAEITSGDTWLSVQLADGVIRLNAESYTGSSPRTATLKIANPNGRLSEEITLTQYAAIDKSAWSIEAGNDKTGSTSNEPISNIIDGDINTHWQWQWNVNGGASSDFPNTPYEFIIDFGKEEVFNTISLWQTQTADNGYVRDVQFKVSNDKASWTDLGVYRMSNSSDDAIAHGSDPYSYLLPVVQKARYVRLMILSNVDDSKINNRKNAYMGEFSISID</sequence>
<dbReference type="PROSITE" id="PS50022">
    <property type="entry name" value="FA58C_3"/>
    <property type="match status" value="1"/>
</dbReference>
<dbReference type="InterPro" id="IPR000421">
    <property type="entry name" value="FA58C"/>
</dbReference>
<keyword evidence="1" id="KW-0732">Signal</keyword>
<feature type="domain" description="F5/8 type C" evidence="2">
    <location>
        <begin position="453"/>
        <end position="620"/>
    </location>
</feature>
<reference evidence="3" key="2">
    <citation type="submission" date="2021-09" db="EMBL/GenBank/DDBJ databases">
        <authorList>
            <person name="Gilroy R."/>
        </authorList>
    </citation>
    <scope>NUCLEOTIDE SEQUENCE</scope>
    <source>
        <strain evidence="3">CHK121-7720</strain>
    </source>
</reference>
<dbReference type="Pfam" id="PF13004">
    <property type="entry name" value="BACON"/>
    <property type="match status" value="2"/>
</dbReference>
<evidence type="ECO:0000313" key="4">
    <source>
        <dbReference type="Proteomes" id="UP000757103"/>
    </source>
</evidence>
<evidence type="ECO:0000259" key="2">
    <source>
        <dbReference type="PROSITE" id="PS50022"/>
    </source>
</evidence>
<dbReference type="Proteomes" id="UP000757103">
    <property type="component" value="Unassembled WGS sequence"/>
</dbReference>
<dbReference type="SUPFAM" id="SSF49785">
    <property type="entry name" value="Galactose-binding domain-like"/>
    <property type="match status" value="1"/>
</dbReference>
<comment type="caution">
    <text evidence="3">The sequence shown here is derived from an EMBL/GenBank/DDBJ whole genome shotgun (WGS) entry which is preliminary data.</text>
</comment>
<name>A0A921MRQ9_9BACT</name>
<reference evidence="3" key="1">
    <citation type="journal article" date="2021" name="PeerJ">
        <title>Extensive microbial diversity within the chicken gut microbiome revealed by metagenomics and culture.</title>
        <authorList>
            <person name="Gilroy R."/>
            <person name="Ravi A."/>
            <person name="Getino M."/>
            <person name="Pursley I."/>
            <person name="Horton D.L."/>
            <person name="Alikhan N.F."/>
            <person name="Baker D."/>
            <person name="Gharbi K."/>
            <person name="Hall N."/>
            <person name="Watson M."/>
            <person name="Adriaenssens E.M."/>
            <person name="Foster-Nyarko E."/>
            <person name="Jarju S."/>
            <person name="Secka A."/>
            <person name="Antonio M."/>
            <person name="Oren A."/>
            <person name="Chaudhuri R.R."/>
            <person name="La Ragione R."/>
            <person name="Hildebrand F."/>
            <person name="Pallen M.J."/>
        </authorList>
    </citation>
    <scope>NUCLEOTIDE SEQUENCE</scope>
    <source>
        <strain evidence="3">CHK121-7720</strain>
    </source>
</reference>
<dbReference type="InterPro" id="IPR024361">
    <property type="entry name" value="BACON"/>
</dbReference>
<dbReference type="Pfam" id="PF00754">
    <property type="entry name" value="F5_F8_type_C"/>
    <property type="match status" value="1"/>
</dbReference>
<accession>A0A921MRQ9</accession>
<dbReference type="InterPro" id="IPR008979">
    <property type="entry name" value="Galactose-bd-like_sf"/>
</dbReference>
<dbReference type="InterPro" id="IPR013783">
    <property type="entry name" value="Ig-like_fold"/>
</dbReference>
<evidence type="ECO:0000256" key="1">
    <source>
        <dbReference type="SAM" id="SignalP"/>
    </source>
</evidence>